<name>A0A1Y2LK17_EPING</name>
<organism evidence="2 3">
    <name type="scientific">Epicoccum nigrum</name>
    <name type="common">Soil fungus</name>
    <name type="synonym">Epicoccum purpurascens</name>
    <dbReference type="NCBI Taxonomy" id="105696"/>
    <lineage>
        <taxon>Eukaryota</taxon>
        <taxon>Fungi</taxon>
        <taxon>Dikarya</taxon>
        <taxon>Ascomycota</taxon>
        <taxon>Pezizomycotina</taxon>
        <taxon>Dothideomycetes</taxon>
        <taxon>Pleosporomycetidae</taxon>
        <taxon>Pleosporales</taxon>
        <taxon>Pleosporineae</taxon>
        <taxon>Didymellaceae</taxon>
        <taxon>Epicoccum</taxon>
    </lineage>
</organism>
<sequence length="269" mass="29660">MADTEPIMRPIKAFAILVELSNRIKHKADYEAAIAAFIDLDEASIMATDFNTNVTKTTTDTGNQLGTDSSGLDDIQTKAKQIVLAFACAIQRMRRRRLQWYGSPISIFVTRKNIVEAKRATHTMVRVLGLSSVVTKSARPVAECTGPQAMDDTHVAEIAKLKAEKAELEARITEMEAESTEMEIESSDMEIECTKLEDKFPLLRIDTKYSYTNQGIHGGGGAFESHLEGADKNDVASIESDDVASIVADLAQVDDGDLAQEYYDIIYLE</sequence>
<keyword evidence="3" id="KW-1185">Reference proteome</keyword>
<dbReference type="EMBL" id="KZ107858">
    <property type="protein sequence ID" value="OSS44344.1"/>
    <property type="molecule type" value="Genomic_DNA"/>
</dbReference>
<gene>
    <name evidence="2" type="ORF">B5807_11058</name>
</gene>
<evidence type="ECO:0000256" key="1">
    <source>
        <dbReference type="SAM" id="Coils"/>
    </source>
</evidence>
<dbReference type="Proteomes" id="UP000193240">
    <property type="component" value="Unassembled WGS sequence"/>
</dbReference>
<dbReference type="InParanoid" id="A0A1Y2LK17"/>
<protein>
    <submittedName>
        <fullName evidence="2">Uncharacterized protein</fullName>
    </submittedName>
</protein>
<accession>A0A1Y2LK17</accession>
<reference evidence="2 3" key="1">
    <citation type="journal article" date="2017" name="Genome Announc.">
        <title>Genome sequence of the saprophytic ascomycete Epicoccum nigrum ICMP 19927 strain isolated from New Zealand.</title>
        <authorList>
            <person name="Fokin M."/>
            <person name="Fleetwood D."/>
            <person name="Weir B.S."/>
            <person name="Villas-Boas S.G."/>
        </authorList>
    </citation>
    <scope>NUCLEOTIDE SEQUENCE [LARGE SCALE GENOMIC DNA]</scope>
    <source>
        <strain evidence="2 3">ICMP 19927</strain>
    </source>
</reference>
<dbReference type="AlphaFoldDB" id="A0A1Y2LK17"/>
<keyword evidence="1" id="KW-0175">Coiled coil</keyword>
<evidence type="ECO:0000313" key="3">
    <source>
        <dbReference type="Proteomes" id="UP000193240"/>
    </source>
</evidence>
<evidence type="ECO:0000313" key="2">
    <source>
        <dbReference type="EMBL" id="OSS44344.1"/>
    </source>
</evidence>
<proteinExistence type="predicted"/>
<feature type="coiled-coil region" evidence="1">
    <location>
        <begin position="151"/>
        <end position="192"/>
    </location>
</feature>